<dbReference type="Proteomes" id="UP001205566">
    <property type="component" value="Unassembled WGS sequence"/>
</dbReference>
<dbReference type="CDD" id="cd03230">
    <property type="entry name" value="ABC_DR_subfamily_A"/>
    <property type="match status" value="1"/>
</dbReference>
<keyword evidence="3" id="KW-0547">Nucleotide-binding</keyword>
<evidence type="ECO:0000256" key="3">
    <source>
        <dbReference type="ARBA" id="ARBA00022741"/>
    </source>
</evidence>
<dbReference type="InterPro" id="IPR003439">
    <property type="entry name" value="ABC_transporter-like_ATP-bd"/>
</dbReference>
<sequence length="329" mass="36516">MLEVTHLSRYYDDFKAVDGVSFNIGKGEIVGLLGHNGAGKTTIMKMLSGYLEPDSGSVTIDGTSMADKPKILQRQLGYLPENLPVYGEMTVADYLDYAASLKGLDGRDKVDEIRRAIKATELADKLHARIHTLSRGYKQRVGVAQAILGRPRLLILDEPTNGLDPTQTRQMRALIKEIAREATVILSTHIMQEVEALCDRVLIIHRGQLAVDEKLDSLRQSNCILLETSATDAREVLGRLGTEEGIETIEPQNKPGQFRITLHKDTNIRSASAVIARTLIAAGGELYRLQPEQRDLESLFRQVNDNQHRSNQPNQPNNEKKSEALENAA</sequence>
<evidence type="ECO:0000313" key="7">
    <source>
        <dbReference type="EMBL" id="MCQ3828839.1"/>
    </source>
</evidence>
<feature type="compositionally biased region" description="Basic and acidic residues" evidence="5">
    <location>
        <begin position="318"/>
        <end position="329"/>
    </location>
</feature>
<dbReference type="InterPro" id="IPR027417">
    <property type="entry name" value="P-loop_NTPase"/>
</dbReference>
<dbReference type="GO" id="GO:0005524">
    <property type="term" value="F:ATP binding"/>
    <property type="evidence" value="ECO:0007669"/>
    <property type="project" value="UniProtKB-KW"/>
</dbReference>
<evidence type="ECO:0000259" key="6">
    <source>
        <dbReference type="PROSITE" id="PS50893"/>
    </source>
</evidence>
<dbReference type="PANTHER" id="PTHR43335">
    <property type="entry name" value="ABC TRANSPORTER, ATP-BINDING PROTEIN"/>
    <property type="match status" value="1"/>
</dbReference>
<dbReference type="PROSITE" id="PS50893">
    <property type="entry name" value="ABC_TRANSPORTER_2"/>
    <property type="match status" value="1"/>
</dbReference>
<keyword evidence="4 7" id="KW-0067">ATP-binding</keyword>
<accession>A0ABT1P1I0</accession>
<organism evidence="7 8">
    <name type="scientific">Microbulbifer elongatus</name>
    <dbReference type="NCBI Taxonomy" id="86173"/>
    <lineage>
        <taxon>Bacteria</taxon>
        <taxon>Pseudomonadati</taxon>
        <taxon>Pseudomonadota</taxon>
        <taxon>Gammaproteobacteria</taxon>
        <taxon>Cellvibrionales</taxon>
        <taxon>Microbulbiferaceae</taxon>
        <taxon>Microbulbifer</taxon>
    </lineage>
</organism>
<keyword evidence="8" id="KW-1185">Reference proteome</keyword>
<feature type="compositionally biased region" description="Polar residues" evidence="5">
    <location>
        <begin position="306"/>
        <end position="317"/>
    </location>
</feature>
<proteinExistence type="inferred from homology"/>
<evidence type="ECO:0000313" key="8">
    <source>
        <dbReference type="Proteomes" id="UP001205566"/>
    </source>
</evidence>
<gene>
    <name evidence="7" type="ORF">HXX02_05240</name>
</gene>
<comment type="caution">
    <text evidence="7">The sequence shown here is derived from an EMBL/GenBank/DDBJ whole genome shotgun (WGS) entry which is preliminary data.</text>
</comment>
<protein>
    <submittedName>
        <fullName evidence="7">ABC transporter ATP-binding protein</fullName>
    </submittedName>
</protein>
<evidence type="ECO:0000256" key="4">
    <source>
        <dbReference type="ARBA" id="ARBA00022840"/>
    </source>
</evidence>
<dbReference type="SMART" id="SM00382">
    <property type="entry name" value="AAA"/>
    <property type="match status" value="1"/>
</dbReference>
<evidence type="ECO:0000256" key="2">
    <source>
        <dbReference type="ARBA" id="ARBA00022448"/>
    </source>
</evidence>
<evidence type="ECO:0000256" key="1">
    <source>
        <dbReference type="ARBA" id="ARBA00005417"/>
    </source>
</evidence>
<name>A0ABT1P1I0_9GAMM</name>
<reference evidence="7" key="1">
    <citation type="thesis" date="2020" institute="Technische Universitat Dresden" country="Dresden, Germany">
        <title>The Agarolytic System of Microbulbifer elongatus PORT2, Isolated from Batu Karas, Pangandaran West Java Indonesia.</title>
        <authorList>
            <person name="Anggraeni S.R."/>
        </authorList>
    </citation>
    <scope>NUCLEOTIDE SEQUENCE</scope>
    <source>
        <strain evidence="7">PORT2</strain>
    </source>
</reference>
<dbReference type="Pfam" id="PF00005">
    <property type="entry name" value="ABC_tran"/>
    <property type="match status" value="1"/>
</dbReference>
<evidence type="ECO:0000256" key="5">
    <source>
        <dbReference type="SAM" id="MobiDB-lite"/>
    </source>
</evidence>
<feature type="region of interest" description="Disordered" evidence="5">
    <location>
        <begin position="306"/>
        <end position="329"/>
    </location>
</feature>
<dbReference type="InterPro" id="IPR003593">
    <property type="entry name" value="AAA+_ATPase"/>
</dbReference>
<keyword evidence="2" id="KW-0813">Transport</keyword>
<feature type="domain" description="ABC transporter" evidence="6">
    <location>
        <begin position="2"/>
        <end position="231"/>
    </location>
</feature>
<dbReference type="RefSeq" id="WP_255873639.1">
    <property type="nucleotide sequence ID" value="NZ_JACASI010000013.1"/>
</dbReference>
<dbReference type="PANTHER" id="PTHR43335:SF4">
    <property type="entry name" value="ABC TRANSPORTER, ATP-BINDING PROTEIN"/>
    <property type="match status" value="1"/>
</dbReference>
<comment type="similarity">
    <text evidence="1">Belongs to the ABC transporter superfamily.</text>
</comment>
<dbReference type="EMBL" id="JACASI010000013">
    <property type="protein sequence ID" value="MCQ3828839.1"/>
    <property type="molecule type" value="Genomic_DNA"/>
</dbReference>
<dbReference type="Gene3D" id="3.40.50.300">
    <property type="entry name" value="P-loop containing nucleotide triphosphate hydrolases"/>
    <property type="match status" value="1"/>
</dbReference>
<dbReference type="SUPFAM" id="SSF52540">
    <property type="entry name" value="P-loop containing nucleoside triphosphate hydrolases"/>
    <property type="match status" value="1"/>
</dbReference>